<dbReference type="RefSeq" id="WP_139337743.1">
    <property type="nucleotide sequence ID" value="NZ_FTPP01000001.1"/>
</dbReference>
<keyword evidence="2" id="KW-1185">Reference proteome</keyword>
<name>A0A1R3WCU8_9BACT</name>
<dbReference type="Proteomes" id="UP000187181">
    <property type="component" value="Unassembled WGS sequence"/>
</dbReference>
<evidence type="ECO:0000313" key="1">
    <source>
        <dbReference type="EMBL" id="SIT75738.1"/>
    </source>
</evidence>
<gene>
    <name evidence="1" type="ORF">SAMN05444128_0244</name>
</gene>
<dbReference type="OrthoDB" id="980661at2"/>
<dbReference type="Pfam" id="PF10012">
    <property type="entry name" value="DUF2255"/>
    <property type="match status" value="1"/>
</dbReference>
<sequence length="132" mass="15209">MNPMKQQQFPADFIEYLRSYTLVGVKGGTARETFLNIWMVEVAGRVFARSWAKSNKSWFTAFLEEGAGQLQYGQRVLNVRGVQTHDAELNLLIDDAYKAKYTQEHNLPYVAGITQPEYHYYTMEFIFDGLPA</sequence>
<evidence type="ECO:0008006" key="3">
    <source>
        <dbReference type="Google" id="ProtNLM"/>
    </source>
</evidence>
<proteinExistence type="predicted"/>
<reference evidence="2" key="1">
    <citation type="submission" date="2017-01" db="EMBL/GenBank/DDBJ databases">
        <authorList>
            <person name="Varghese N."/>
            <person name="Submissions S."/>
        </authorList>
    </citation>
    <scope>NUCLEOTIDE SEQUENCE [LARGE SCALE GENOMIC DNA]</scope>
    <source>
        <strain evidence="2">LP100</strain>
    </source>
</reference>
<dbReference type="InterPro" id="IPR016888">
    <property type="entry name" value="UCP028498"/>
</dbReference>
<organism evidence="1 2">
    <name type="scientific">Pontibacter indicus</name>
    <dbReference type="NCBI Taxonomy" id="1317125"/>
    <lineage>
        <taxon>Bacteria</taxon>
        <taxon>Pseudomonadati</taxon>
        <taxon>Bacteroidota</taxon>
        <taxon>Cytophagia</taxon>
        <taxon>Cytophagales</taxon>
        <taxon>Hymenobacteraceae</taxon>
        <taxon>Pontibacter</taxon>
    </lineage>
</organism>
<dbReference type="AlphaFoldDB" id="A0A1R3WCU8"/>
<dbReference type="STRING" id="1317125.SAMN05444128_0244"/>
<evidence type="ECO:0000313" key="2">
    <source>
        <dbReference type="Proteomes" id="UP000187181"/>
    </source>
</evidence>
<accession>A0A1R3WCU8</accession>
<protein>
    <recommendedName>
        <fullName evidence="3">DUF2255 family protein</fullName>
    </recommendedName>
</protein>
<dbReference type="EMBL" id="FTPP01000001">
    <property type="protein sequence ID" value="SIT75738.1"/>
    <property type="molecule type" value="Genomic_DNA"/>
</dbReference>